<gene>
    <name evidence="2" type="ORF">R3W88_012520</name>
</gene>
<dbReference type="Proteomes" id="UP001311915">
    <property type="component" value="Unassembled WGS sequence"/>
</dbReference>
<dbReference type="SUPFAM" id="SSF52047">
    <property type="entry name" value="RNI-like"/>
    <property type="match status" value="1"/>
</dbReference>
<comment type="caution">
    <text evidence="2">The sequence shown here is derived from an EMBL/GenBank/DDBJ whole genome shotgun (WGS) entry which is preliminary data.</text>
</comment>
<proteinExistence type="predicted"/>
<accession>A0AAV9L989</accession>
<dbReference type="AlphaFoldDB" id="A0AAV9L989"/>
<feature type="domain" description="At1g61320/AtMIF1 LRR" evidence="1">
    <location>
        <begin position="96"/>
        <end position="344"/>
    </location>
</feature>
<keyword evidence="3" id="KW-1185">Reference proteome</keyword>
<dbReference type="InterPro" id="IPR032675">
    <property type="entry name" value="LRR_dom_sf"/>
</dbReference>
<organism evidence="2 3">
    <name type="scientific">Solanum pinnatisectum</name>
    <name type="common">tansyleaf nightshade</name>
    <dbReference type="NCBI Taxonomy" id="50273"/>
    <lineage>
        <taxon>Eukaryota</taxon>
        <taxon>Viridiplantae</taxon>
        <taxon>Streptophyta</taxon>
        <taxon>Embryophyta</taxon>
        <taxon>Tracheophyta</taxon>
        <taxon>Spermatophyta</taxon>
        <taxon>Magnoliopsida</taxon>
        <taxon>eudicotyledons</taxon>
        <taxon>Gunneridae</taxon>
        <taxon>Pentapetalae</taxon>
        <taxon>asterids</taxon>
        <taxon>lamiids</taxon>
        <taxon>Solanales</taxon>
        <taxon>Solanaceae</taxon>
        <taxon>Solanoideae</taxon>
        <taxon>Solaneae</taxon>
        <taxon>Solanum</taxon>
    </lineage>
</organism>
<dbReference type="InterPro" id="IPR036047">
    <property type="entry name" value="F-box-like_dom_sf"/>
</dbReference>
<protein>
    <recommendedName>
        <fullName evidence="1">At1g61320/AtMIF1 LRR domain-containing protein</fullName>
    </recommendedName>
</protein>
<dbReference type="Pfam" id="PF23622">
    <property type="entry name" value="LRR_At1g61320_AtMIF1"/>
    <property type="match status" value="1"/>
</dbReference>
<dbReference type="InterPro" id="IPR055357">
    <property type="entry name" value="LRR_At1g61320_AtMIF1"/>
</dbReference>
<dbReference type="PANTHER" id="PTHR34145:SF68">
    <property type="entry name" value="FBD DOMAIN-CONTAINING PROTEIN"/>
    <property type="match status" value="1"/>
</dbReference>
<dbReference type="EMBL" id="JAWPEI010000007">
    <property type="protein sequence ID" value="KAK4722287.1"/>
    <property type="molecule type" value="Genomic_DNA"/>
</dbReference>
<evidence type="ECO:0000259" key="1">
    <source>
        <dbReference type="Pfam" id="PF23622"/>
    </source>
</evidence>
<dbReference type="InterPro" id="IPR053772">
    <property type="entry name" value="At1g61320/At1g61330-like"/>
</dbReference>
<evidence type="ECO:0000313" key="3">
    <source>
        <dbReference type="Proteomes" id="UP001311915"/>
    </source>
</evidence>
<dbReference type="SUPFAM" id="SSF81383">
    <property type="entry name" value="F-box domain"/>
    <property type="match status" value="1"/>
</dbReference>
<sequence length="353" mass="40692">MAKRLHSFALNKCQERVRIAKDRISQLPDEVLVHILSLLTAWLSLWRYIDRLDFDATKPLDKVALQPKLQKRQMFKYLRWVSCTLQMCKGQRLDQFRVCFDLNKYAQHEIDKWIEYAFSRNVQRLELDLLEGGEDIRNSENCYTFPAWLLGLGDSADPSSCIPHSNDLQILSTVKKNFKSLKVLLFKSVNITGKVLEFFLHNCPFLETMVVHGSGTLVNLEVVGPSLKLRELDIQDCYYLNSIKICDTNLVTLRTSLRTSAGAKLLLKNVPMLVEVEYSTGGFIHYMNNLSSFLSCVISQLLVLHIHAGHPWEKMQHYDFPQLTKLKKFVFTTWGRDDKSLLGFMSIIRAAPS</sequence>
<reference evidence="2 3" key="1">
    <citation type="submission" date="2023-10" db="EMBL/GenBank/DDBJ databases">
        <title>Genome-Wide Identification Analysis in wild type Solanum Pinnatisectum Reveals Some Genes Defensing Phytophthora Infestans.</title>
        <authorList>
            <person name="Sun C."/>
        </authorList>
    </citation>
    <scope>NUCLEOTIDE SEQUENCE [LARGE SCALE GENOMIC DNA]</scope>
    <source>
        <strain evidence="2">LQN</strain>
        <tissue evidence="2">Leaf</tissue>
    </source>
</reference>
<evidence type="ECO:0000313" key="2">
    <source>
        <dbReference type="EMBL" id="KAK4722287.1"/>
    </source>
</evidence>
<name>A0AAV9L989_9SOLN</name>
<dbReference type="PANTHER" id="PTHR34145">
    <property type="entry name" value="OS02G0105600 PROTEIN"/>
    <property type="match status" value="1"/>
</dbReference>
<dbReference type="Gene3D" id="3.80.10.10">
    <property type="entry name" value="Ribonuclease Inhibitor"/>
    <property type="match status" value="1"/>
</dbReference>